<dbReference type="SUPFAM" id="SSF52266">
    <property type="entry name" value="SGNH hydrolase"/>
    <property type="match status" value="1"/>
</dbReference>
<reference evidence="3 4" key="1">
    <citation type="submission" date="2020-07" db="EMBL/GenBank/DDBJ databases">
        <title>Spirosoma foliorum sp. nov., isolated from the leaves on the Nejang mountain Korea, Republic of.</title>
        <authorList>
            <person name="Ho H."/>
            <person name="Lee Y.-J."/>
            <person name="Nurcahyanto D.-A."/>
            <person name="Kim S.-G."/>
        </authorList>
    </citation>
    <scope>NUCLEOTIDE SEQUENCE [LARGE SCALE GENOMIC DNA]</scope>
    <source>
        <strain evidence="3 4">PL0136</strain>
    </source>
</reference>
<dbReference type="AlphaFoldDB" id="A0A7G5GTX8"/>
<protein>
    <submittedName>
        <fullName evidence="3">SGNH/GDSL hydrolase family protein</fullName>
    </submittedName>
</protein>
<feature type="signal peptide" evidence="1">
    <location>
        <begin position="1"/>
        <end position="34"/>
    </location>
</feature>
<sequence length="335" mass="36551">MIVNKLFPFFKIQFFIQCTILGLLGCLCTTNALAQPCDPHCVLITVRRILPGSGGGAALAAPSFKQSSNVIPFGDTLKITSPSLPAGAVIEYSKDNGSTWTTGDQVVIDNKVNIVARVRLNQQLSPLLQGSFTPSYQRMLVIGNSIMSHGPAPDLGWYNFNGMAASAPEKDFVHLLTARLQTLNPTMTVQLQSGVGIELDFGKPTYAMDEFDQPLQSFKPDLILIRLGENVVDGDVSSRNFEGQFRQLLDRLKQVSTTNGQLVQIVITTTVWDRPLADAAIRKVTAEKAYPLVDLSSMVGKSQYFASQYANPGVAAHPNDAGMQQISDLIWVKFQ</sequence>
<evidence type="ECO:0000259" key="2">
    <source>
        <dbReference type="Pfam" id="PF13472"/>
    </source>
</evidence>
<proteinExistence type="predicted"/>
<dbReference type="Pfam" id="PF13472">
    <property type="entry name" value="Lipase_GDSL_2"/>
    <property type="match status" value="1"/>
</dbReference>
<keyword evidence="3" id="KW-0378">Hydrolase</keyword>
<gene>
    <name evidence="3" type="ORF">H3H32_31095</name>
</gene>
<feature type="domain" description="SGNH hydrolase-type esterase" evidence="2">
    <location>
        <begin position="142"/>
        <end position="324"/>
    </location>
</feature>
<dbReference type="KEGG" id="sfol:H3H32_31095"/>
<evidence type="ECO:0000256" key="1">
    <source>
        <dbReference type="SAM" id="SignalP"/>
    </source>
</evidence>
<dbReference type="Proteomes" id="UP000515369">
    <property type="component" value="Chromosome"/>
</dbReference>
<organism evidence="3 4">
    <name type="scientific">Spirosoma foliorum</name>
    <dbReference type="NCBI Taxonomy" id="2710596"/>
    <lineage>
        <taxon>Bacteria</taxon>
        <taxon>Pseudomonadati</taxon>
        <taxon>Bacteroidota</taxon>
        <taxon>Cytophagia</taxon>
        <taxon>Cytophagales</taxon>
        <taxon>Cytophagaceae</taxon>
        <taxon>Spirosoma</taxon>
    </lineage>
</organism>
<dbReference type="Gene3D" id="3.40.50.1110">
    <property type="entry name" value="SGNH hydrolase"/>
    <property type="match status" value="1"/>
</dbReference>
<dbReference type="InterPro" id="IPR036514">
    <property type="entry name" value="SGNH_hydro_sf"/>
</dbReference>
<evidence type="ECO:0000313" key="4">
    <source>
        <dbReference type="Proteomes" id="UP000515369"/>
    </source>
</evidence>
<feature type="chain" id="PRO_5028915448" evidence="1">
    <location>
        <begin position="35"/>
        <end position="335"/>
    </location>
</feature>
<evidence type="ECO:0000313" key="3">
    <source>
        <dbReference type="EMBL" id="QMW02320.1"/>
    </source>
</evidence>
<dbReference type="GO" id="GO:0016788">
    <property type="term" value="F:hydrolase activity, acting on ester bonds"/>
    <property type="evidence" value="ECO:0007669"/>
    <property type="project" value="UniProtKB-ARBA"/>
</dbReference>
<accession>A0A7G5GTX8</accession>
<keyword evidence="4" id="KW-1185">Reference proteome</keyword>
<name>A0A7G5GTX8_9BACT</name>
<dbReference type="EMBL" id="CP059732">
    <property type="protein sequence ID" value="QMW02320.1"/>
    <property type="molecule type" value="Genomic_DNA"/>
</dbReference>
<keyword evidence="1" id="KW-0732">Signal</keyword>
<dbReference type="InterPro" id="IPR013830">
    <property type="entry name" value="SGNH_hydro"/>
</dbReference>
<dbReference type="PROSITE" id="PS51257">
    <property type="entry name" value="PROKAR_LIPOPROTEIN"/>
    <property type="match status" value="1"/>
</dbReference>